<dbReference type="Proteomes" id="UP001153678">
    <property type="component" value="Unassembled WGS sequence"/>
</dbReference>
<protein>
    <submittedName>
        <fullName evidence="1">13558_t:CDS:1</fullName>
    </submittedName>
</protein>
<reference evidence="1" key="1">
    <citation type="submission" date="2022-08" db="EMBL/GenBank/DDBJ databases">
        <authorList>
            <person name="Kallberg Y."/>
            <person name="Tangrot J."/>
            <person name="Rosling A."/>
        </authorList>
    </citation>
    <scope>NUCLEOTIDE SEQUENCE</scope>
    <source>
        <strain evidence="1">Wild A</strain>
    </source>
</reference>
<name>A0A9W4WHK7_9GLOM</name>
<proteinExistence type="predicted"/>
<dbReference type="InterPro" id="IPR003477">
    <property type="entry name" value="PemK-like"/>
</dbReference>
<evidence type="ECO:0000313" key="2">
    <source>
        <dbReference type="Proteomes" id="UP001153678"/>
    </source>
</evidence>
<dbReference type="Gene3D" id="2.30.30.110">
    <property type="match status" value="1"/>
</dbReference>
<dbReference type="GO" id="GO:0003677">
    <property type="term" value="F:DNA binding"/>
    <property type="evidence" value="ECO:0007669"/>
    <property type="project" value="InterPro"/>
</dbReference>
<dbReference type="Pfam" id="PF02452">
    <property type="entry name" value="PemK_toxin"/>
    <property type="match status" value="1"/>
</dbReference>
<accession>A0A9W4WHK7</accession>
<dbReference type="InterPro" id="IPR011067">
    <property type="entry name" value="Plasmid_toxin/cell-grow_inhib"/>
</dbReference>
<dbReference type="EMBL" id="CAMKVN010000030">
    <property type="protein sequence ID" value="CAI2162292.1"/>
    <property type="molecule type" value="Genomic_DNA"/>
</dbReference>
<comment type="caution">
    <text evidence="1">The sequence shown here is derived from an EMBL/GenBank/DDBJ whole genome shotgun (WGS) entry which is preliminary data.</text>
</comment>
<dbReference type="SUPFAM" id="SSF50118">
    <property type="entry name" value="Cell growth inhibitor/plasmid maintenance toxic component"/>
    <property type="match status" value="1"/>
</dbReference>
<dbReference type="AlphaFoldDB" id="A0A9W4WHK7"/>
<keyword evidence="2" id="KW-1185">Reference proteome</keyword>
<sequence>MVIKEKVSKYPSITQVFPREVYLFWVSHKETEGTEAMKTRPGIVISVESLNKWNKRCIIVPATTKKTNLAKIYPFEVKVIIDGKKGKAMVDQLKTYSLGRIIEKSFMGKISEKEMEEIQEKIMSACNLWEYLKKISSVKARAFLAVEIAKQKHKAWLT</sequence>
<gene>
    <name evidence="1" type="ORF">FWILDA_LOCUS484</name>
</gene>
<evidence type="ECO:0000313" key="1">
    <source>
        <dbReference type="EMBL" id="CAI2162292.1"/>
    </source>
</evidence>
<organism evidence="1 2">
    <name type="scientific">Funneliformis geosporum</name>
    <dbReference type="NCBI Taxonomy" id="1117311"/>
    <lineage>
        <taxon>Eukaryota</taxon>
        <taxon>Fungi</taxon>
        <taxon>Fungi incertae sedis</taxon>
        <taxon>Mucoromycota</taxon>
        <taxon>Glomeromycotina</taxon>
        <taxon>Glomeromycetes</taxon>
        <taxon>Glomerales</taxon>
        <taxon>Glomeraceae</taxon>
        <taxon>Funneliformis</taxon>
    </lineage>
</organism>